<dbReference type="RefSeq" id="WP_307633655.1">
    <property type="nucleotide sequence ID" value="NZ_JAPHEH010000001.1"/>
</dbReference>
<name>A0A9X4RMX9_9BACT</name>
<accession>A0A9X4RMX9</accession>
<protein>
    <submittedName>
        <fullName evidence="1">Uncharacterized protein</fullName>
    </submittedName>
</protein>
<organism evidence="1 2">
    <name type="scientific">Thiovibrio frasassiensis</name>
    <dbReference type="NCBI Taxonomy" id="2984131"/>
    <lineage>
        <taxon>Bacteria</taxon>
        <taxon>Pseudomonadati</taxon>
        <taxon>Thermodesulfobacteriota</taxon>
        <taxon>Desulfobulbia</taxon>
        <taxon>Desulfobulbales</taxon>
        <taxon>Thiovibrionaceae</taxon>
        <taxon>Thiovibrio</taxon>
    </lineage>
</organism>
<reference evidence="1" key="1">
    <citation type="journal article" date="2022" name="bioRxiv">
        <title>Thiovibrio frasassiensisgen. nov., sp. nov., an autotrophic, elemental sulfur disproportionating bacterium isolated from sulfidic karst sediment, and proposal of Thiovibrionaceae fam. nov.</title>
        <authorList>
            <person name="Aronson H."/>
            <person name="Thomas C."/>
            <person name="Bhattacharyya M."/>
            <person name="Eckstein S."/>
            <person name="Jensen S."/>
            <person name="Barco R."/>
            <person name="Macalady J."/>
            <person name="Amend J."/>
        </authorList>
    </citation>
    <scope>NUCLEOTIDE SEQUENCE</scope>
    <source>
        <strain evidence="1">RS19-109</strain>
    </source>
</reference>
<dbReference type="Proteomes" id="UP001154240">
    <property type="component" value="Unassembled WGS sequence"/>
</dbReference>
<evidence type="ECO:0000313" key="1">
    <source>
        <dbReference type="EMBL" id="MDG4476690.1"/>
    </source>
</evidence>
<sequence length="71" mass="8028">MAGRYEQNTTCEFFVTCDFCVKIMASVPQFSSKIQNKYCLAGFADCARYAYAKQHGFGSIPEDLFPSAFYL</sequence>
<evidence type="ECO:0000313" key="2">
    <source>
        <dbReference type="Proteomes" id="UP001154240"/>
    </source>
</evidence>
<proteinExistence type="predicted"/>
<dbReference type="EMBL" id="JAPHEH010000001">
    <property type="protein sequence ID" value="MDG4476690.1"/>
    <property type="molecule type" value="Genomic_DNA"/>
</dbReference>
<dbReference type="AlphaFoldDB" id="A0A9X4RMX9"/>
<reference evidence="1" key="2">
    <citation type="submission" date="2022-10" db="EMBL/GenBank/DDBJ databases">
        <authorList>
            <person name="Aronson H.S."/>
        </authorList>
    </citation>
    <scope>NUCLEOTIDE SEQUENCE</scope>
    <source>
        <strain evidence="1">RS19-109</strain>
    </source>
</reference>
<gene>
    <name evidence="1" type="ORF">OLX77_11055</name>
</gene>
<keyword evidence="2" id="KW-1185">Reference proteome</keyword>
<comment type="caution">
    <text evidence="1">The sequence shown here is derived from an EMBL/GenBank/DDBJ whole genome shotgun (WGS) entry which is preliminary data.</text>
</comment>